<evidence type="ECO:0000313" key="1">
    <source>
        <dbReference type="EMBL" id="GAA1541674.1"/>
    </source>
</evidence>
<evidence type="ECO:0000313" key="2">
    <source>
        <dbReference type="Proteomes" id="UP001501470"/>
    </source>
</evidence>
<reference evidence="2" key="1">
    <citation type="journal article" date="2019" name="Int. J. Syst. Evol. Microbiol.">
        <title>The Global Catalogue of Microorganisms (GCM) 10K type strain sequencing project: providing services to taxonomists for standard genome sequencing and annotation.</title>
        <authorList>
            <consortium name="The Broad Institute Genomics Platform"/>
            <consortium name="The Broad Institute Genome Sequencing Center for Infectious Disease"/>
            <person name="Wu L."/>
            <person name="Ma J."/>
        </authorList>
    </citation>
    <scope>NUCLEOTIDE SEQUENCE [LARGE SCALE GENOMIC DNA]</scope>
    <source>
        <strain evidence="2">JCM 15933</strain>
    </source>
</reference>
<dbReference type="InterPro" id="IPR049777">
    <property type="entry name" value="SCO2524-like"/>
</dbReference>
<organism evidence="1 2">
    <name type="scientific">Dactylosporangium maewongense</name>
    <dbReference type="NCBI Taxonomy" id="634393"/>
    <lineage>
        <taxon>Bacteria</taxon>
        <taxon>Bacillati</taxon>
        <taxon>Actinomycetota</taxon>
        <taxon>Actinomycetes</taxon>
        <taxon>Micromonosporales</taxon>
        <taxon>Micromonosporaceae</taxon>
        <taxon>Dactylosporangium</taxon>
    </lineage>
</organism>
<protein>
    <submittedName>
        <fullName evidence="1">Uncharacterized protein</fullName>
    </submittedName>
</protein>
<name>A0ABP4MCG7_9ACTN</name>
<dbReference type="Proteomes" id="UP001501470">
    <property type="component" value="Unassembled WGS sequence"/>
</dbReference>
<gene>
    <name evidence="1" type="ORF">GCM10009827_071450</name>
</gene>
<comment type="caution">
    <text evidence="1">The sequence shown here is derived from an EMBL/GenBank/DDBJ whole genome shotgun (WGS) entry which is preliminary data.</text>
</comment>
<dbReference type="RefSeq" id="WP_344507043.1">
    <property type="nucleotide sequence ID" value="NZ_BAAAQD010000016.1"/>
</dbReference>
<dbReference type="EMBL" id="BAAAQD010000016">
    <property type="protein sequence ID" value="GAA1541674.1"/>
    <property type="molecule type" value="Genomic_DNA"/>
</dbReference>
<accession>A0ABP4MCG7</accession>
<proteinExistence type="predicted"/>
<dbReference type="NCBIfam" id="NF040567">
    <property type="entry name" value="SCO2524_fam"/>
    <property type="match status" value="1"/>
</dbReference>
<keyword evidence="2" id="KW-1185">Reference proteome</keyword>
<sequence>MRLDPRAELLRVWEAVARYSFRDGGFLWGDPAAGDALEDAHQLLCILGPAANLPGLRLDVPGETADDAAGALRALGDRFDIPERLVVAMREYLTRYSDGTGAPVFPGGPSLEPPAPAVEAVAGFSADLRLCLAMLGFCRVYRQQTADVERLTEVRLTAAMTGLLRAYSVRASADDTHLRHLVRPGPRDEQAVRDEFAAGLVEVQAGLREISIGALPDHNAVYRGAWFECGWAWTVVAGALPVDLDPLPGGVVITQRPGPAVAPQLYSTLLALHAVDELFTERTRILGLLTEDQQRLARALQLRSDLTGAYWAWVATFGEHRWPLERVPWRTADGDESLHNSAVVAAITSVELGTRRGNQQLPYAYLLRVLAGLAARHGVARPPLAASPPAVLPEHRCPCPGLPGTTQRAAATVPILFRVAVRAATAVDDGPLRTGFEDLADQLWRHLPLFPAGHTPNWHDTLHAVDALTLATRLTSGVAPPAPALFVHELLTTAETLAGEDHPVVARARGFVDTAPARAAALLYRLVADLDRPT</sequence>